<dbReference type="AlphaFoldDB" id="Q23RA6"/>
<dbReference type="RefSeq" id="XP_001019387.1">
    <property type="nucleotide sequence ID" value="XM_001019387.1"/>
</dbReference>
<keyword evidence="4" id="KW-1185">Reference proteome</keyword>
<keyword evidence="1" id="KW-0175">Coiled coil</keyword>
<gene>
    <name evidence="3" type="ORF">TTHERM_00389820</name>
</gene>
<dbReference type="InParanoid" id="Q23RA6"/>
<evidence type="ECO:0000313" key="3">
    <source>
        <dbReference type="EMBL" id="EAR99142.1"/>
    </source>
</evidence>
<evidence type="ECO:0000313" key="4">
    <source>
        <dbReference type="Proteomes" id="UP000009168"/>
    </source>
</evidence>
<dbReference type="KEGG" id="tet:TTHERM_00389820"/>
<organism evidence="3 4">
    <name type="scientific">Tetrahymena thermophila (strain SB210)</name>
    <dbReference type="NCBI Taxonomy" id="312017"/>
    <lineage>
        <taxon>Eukaryota</taxon>
        <taxon>Sar</taxon>
        <taxon>Alveolata</taxon>
        <taxon>Ciliophora</taxon>
        <taxon>Intramacronucleata</taxon>
        <taxon>Oligohymenophorea</taxon>
        <taxon>Hymenostomatida</taxon>
        <taxon>Tetrahymenina</taxon>
        <taxon>Tetrahymenidae</taxon>
        <taxon>Tetrahymena</taxon>
    </lineage>
</organism>
<protein>
    <submittedName>
        <fullName evidence="3">Uncharacterized protein</fullName>
    </submittedName>
</protein>
<dbReference type="Proteomes" id="UP000009168">
    <property type="component" value="Unassembled WGS sequence"/>
</dbReference>
<dbReference type="HOGENOM" id="CLU_546909_0_0_1"/>
<dbReference type="GeneID" id="7838868"/>
<feature type="region of interest" description="Disordered" evidence="2">
    <location>
        <begin position="358"/>
        <end position="385"/>
    </location>
</feature>
<reference evidence="4" key="1">
    <citation type="journal article" date="2006" name="PLoS Biol.">
        <title>Macronuclear genome sequence of the ciliate Tetrahymena thermophila, a model eukaryote.</title>
        <authorList>
            <person name="Eisen J.A."/>
            <person name="Coyne R.S."/>
            <person name="Wu M."/>
            <person name="Wu D."/>
            <person name="Thiagarajan M."/>
            <person name="Wortman J.R."/>
            <person name="Badger J.H."/>
            <person name="Ren Q."/>
            <person name="Amedeo P."/>
            <person name="Jones K.M."/>
            <person name="Tallon L.J."/>
            <person name="Delcher A.L."/>
            <person name="Salzberg S.L."/>
            <person name="Silva J.C."/>
            <person name="Haas B.J."/>
            <person name="Majoros W.H."/>
            <person name="Farzad M."/>
            <person name="Carlton J.M."/>
            <person name="Smith R.K. Jr."/>
            <person name="Garg J."/>
            <person name="Pearlman R.E."/>
            <person name="Karrer K.M."/>
            <person name="Sun L."/>
            <person name="Manning G."/>
            <person name="Elde N.C."/>
            <person name="Turkewitz A.P."/>
            <person name="Asai D.J."/>
            <person name="Wilkes D.E."/>
            <person name="Wang Y."/>
            <person name="Cai H."/>
            <person name="Collins K."/>
            <person name="Stewart B.A."/>
            <person name="Lee S.R."/>
            <person name="Wilamowska K."/>
            <person name="Weinberg Z."/>
            <person name="Ruzzo W.L."/>
            <person name="Wloga D."/>
            <person name="Gaertig J."/>
            <person name="Frankel J."/>
            <person name="Tsao C.-C."/>
            <person name="Gorovsky M.A."/>
            <person name="Keeling P.J."/>
            <person name="Waller R.F."/>
            <person name="Patron N.J."/>
            <person name="Cherry J.M."/>
            <person name="Stover N.A."/>
            <person name="Krieger C.J."/>
            <person name="del Toro C."/>
            <person name="Ryder H.F."/>
            <person name="Williamson S.C."/>
            <person name="Barbeau R.A."/>
            <person name="Hamilton E.P."/>
            <person name="Orias E."/>
        </authorList>
    </citation>
    <scope>NUCLEOTIDE SEQUENCE [LARGE SCALE GENOMIC DNA]</scope>
    <source>
        <strain evidence="4">SB210</strain>
    </source>
</reference>
<feature type="coiled-coil region" evidence="1">
    <location>
        <begin position="166"/>
        <end position="242"/>
    </location>
</feature>
<evidence type="ECO:0000256" key="2">
    <source>
        <dbReference type="SAM" id="MobiDB-lite"/>
    </source>
</evidence>
<evidence type="ECO:0000256" key="1">
    <source>
        <dbReference type="SAM" id="Coils"/>
    </source>
</evidence>
<name>Q23RA6_TETTS</name>
<proteinExistence type="predicted"/>
<sequence length="499" mass="58844">MDQGESLGIYLQTIRTLMNSRIYQQQESQNKSELDILEEQDFLSQLLESLVDLQEKLKRDRQEKEEEYEKEKERQQEQINCFQQEIEIFEQQNQELEKLIQNEEEQHIQMTQQLAKSQLQNFQSSQILQELDNEFYESNKFKIKTDEINFQNKLMKEKKLQLLNEEKMIKSQIEDQQSLIKKLQKEHLQIEAQYRMFEDKLNKMRKDQETSMTENQKQKQNIQQIQQQCRQLLEQNQALMSQRESIQYQIEEALSDHNIIMPLGHLQQNGIPLPFSSDHHENGMHHQHISKNTSAHYEQVGVTSLKDEIGDQFSENFFSPISSVTETDREEIINNGYHKNNKYASNIHPFILEDKNQNNYYESSGNTTEQSSTKTRSSEHPSSTQTVLLENPIKNMNKVMLASDFGNQYQYDGLKSSSYQDEIIESSKLNHTPQEFNFQGCGGFIGNQIFNNKNNQNQQNPSGPKQLNNQEIQQICTNIISWLTYKPLIQLKKNQILNQ</sequence>
<accession>Q23RA6</accession>
<dbReference type="STRING" id="312017.Q23RA6"/>
<feature type="coiled-coil region" evidence="1">
    <location>
        <begin position="43"/>
        <end position="120"/>
    </location>
</feature>
<dbReference type="EMBL" id="GG662644">
    <property type="protein sequence ID" value="EAR99142.1"/>
    <property type="molecule type" value="Genomic_DNA"/>
</dbReference>